<name>A0A4R1K254_9GAMM</name>
<keyword evidence="4" id="KW-0460">Magnesium</keyword>
<keyword evidence="3 5" id="KW-0378">Hydrolase</keyword>
<reference evidence="5 6" key="1">
    <citation type="submission" date="2019-03" db="EMBL/GenBank/DDBJ databases">
        <title>Genomic Encyclopedia of Type Strains, Phase IV (KMG-IV): sequencing the most valuable type-strain genomes for metagenomic binning, comparative biology and taxonomic classification.</title>
        <authorList>
            <person name="Goeker M."/>
        </authorList>
    </citation>
    <scope>NUCLEOTIDE SEQUENCE [LARGE SCALE GENOMIC DNA]</scope>
    <source>
        <strain evidence="5 6">DSM 18577</strain>
    </source>
</reference>
<evidence type="ECO:0000256" key="2">
    <source>
        <dbReference type="ARBA" id="ARBA00022723"/>
    </source>
</evidence>
<evidence type="ECO:0000256" key="3">
    <source>
        <dbReference type="ARBA" id="ARBA00022801"/>
    </source>
</evidence>
<protein>
    <submittedName>
        <fullName evidence="5">Putative hydrolase of the HAD superfamily</fullName>
    </submittedName>
</protein>
<dbReference type="Gene3D" id="3.40.50.1000">
    <property type="entry name" value="HAD superfamily/HAD-like"/>
    <property type="match status" value="1"/>
</dbReference>
<comment type="cofactor">
    <cofactor evidence="1">
        <name>Mg(2+)</name>
        <dbReference type="ChEBI" id="CHEBI:18420"/>
    </cofactor>
</comment>
<dbReference type="InterPro" id="IPR041492">
    <property type="entry name" value="HAD_2"/>
</dbReference>
<dbReference type="Pfam" id="PF13419">
    <property type="entry name" value="HAD_2"/>
    <property type="match status" value="1"/>
</dbReference>
<gene>
    <name evidence="5" type="ORF">EV690_1705</name>
</gene>
<dbReference type="Proteomes" id="UP000295565">
    <property type="component" value="Unassembled WGS sequence"/>
</dbReference>
<evidence type="ECO:0000256" key="1">
    <source>
        <dbReference type="ARBA" id="ARBA00001946"/>
    </source>
</evidence>
<dbReference type="SFLD" id="SFLDG01129">
    <property type="entry name" value="C1.5:_HAD__Beta-PGM__Phosphata"/>
    <property type="match status" value="1"/>
</dbReference>
<sequence>MIKAIYFDLDNTLVDRIASIERFARTFVAHYSDYLVSVSWHKVASLIQQVDNGGYLAKGSKYKKIYEAIGCELRSSLLWSKEISSSEITTYWREQFPKSTVEMPGANRLLNWLFDNGYYIGIISNGSKLSRENTLKSTSFNGLISNLVSSEEFGVKKPNPDIFIKTANKAGFSPQECVYVGDHPVIDSQGALDAGMYSVLLTGFNSELAVPDNCFKIHYLSELTRVLKTP</sequence>
<dbReference type="RefSeq" id="WP_131912520.1">
    <property type="nucleotide sequence ID" value="NZ_OU594967.1"/>
</dbReference>
<organism evidence="5 6">
    <name type="scientific">Celerinatantimonas diazotrophica</name>
    <dbReference type="NCBI Taxonomy" id="412034"/>
    <lineage>
        <taxon>Bacteria</taxon>
        <taxon>Pseudomonadati</taxon>
        <taxon>Pseudomonadota</taxon>
        <taxon>Gammaproteobacteria</taxon>
        <taxon>Celerinatantimonadaceae</taxon>
        <taxon>Celerinatantimonas</taxon>
    </lineage>
</organism>
<evidence type="ECO:0000313" key="5">
    <source>
        <dbReference type="EMBL" id="TCK58000.1"/>
    </source>
</evidence>
<dbReference type="OrthoDB" id="5623813at2"/>
<dbReference type="NCBIfam" id="TIGR01549">
    <property type="entry name" value="HAD-SF-IA-v1"/>
    <property type="match status" value="1"/>
</dbReference>
<dbReference type="InterPro" id="IPR036412">
    <property type="entry name" value="HAD-like_sf"/>
</dbReference>
<keyword evidence="2" id="KW-0479">Metal-binding</keyword>
<evidence type="ECO:0000313" key="6">
    <source>
        <dbReference type="Proteomes" id="UP000295565"/>
    </source>
</evidence>
<dbReference type="PANTHER" id="PTHR46470">
    <property type="entry name" value="N-ACYLNEURAMINATE-9-PHOSPHATASE"/>
    <property type="match status" value="1"/>
</dbReference>
<accession>A0A4R1K254</accession>
<dbReference type="GO" id="GO:0016791">
    <property type="term" value="F:phosphatase activity"/>
    <property type="evidence" value="ECO:0007669"/>
    <property type="project" value="TreeGrafter"/>
</dbReference>
<dbReference type="PANTHER" id="PTHR46470:SF2">
    <property type="entry name" value="GLYCERALDEHYDE 3-PHOSPHATE PHOSPHATASE"/>
    <property type="match status" value="1"/>
</dbReference>
<dbReference type="SFLD" id="SFLDS00003">
    <property type="entry name" value="Haloacid_Dehalogenase"/>
    <property type="match status" value="1"/>
</dbReference>
<proteinExistence type="predicted"/>
<dbReference type="GO" id="GO:0044281">
    <property type="term" value="P:small molecule metabolic process"/>
    <property type="evidence" value="ECO:0007669"/>
    <property type="project" value="UniProtKB-ARBA"/>
</dbReference>
<dbReference type="GO" id="GO:0046872">
    <property type="term" value="F:metal ion binding"/>
    <property type="evidence" value="ECO:0007669"/>
    <property type="project" value="UniProtKB-KW"/>
</dbReference>
<dbReference type="PRINTS" id="PR00413">
    <property type="entry name" value="HADHALOGNASE"/>
</dbReference>
<dbReference type="Gene3D" id="1.10.150.520">
    <property type="match status" value="1"/>
</dbReference>
<dbReference type="InterPro" id="IPR006439">
    <property type="entry name" value="HAD-SF_hydro_IA"/>
</dbReference>
<dbReference type="InterPro" id="IPR023214">
    <property type="entry name" value="HAD_sf"/>
</dbReference>
<dbReference type="AlphaFoldDB" id="A0A4R1K254"/>
<dbReference type="EMBL" id="SMGD01000012">
    <property type="protein sequence ID" value="TCK58000.1"/>
    <property type="molecule type" value="Genomic_DNA"/>
</dbReference>
<comment type="caution">
    <text evidence="5">The sequence shown here is derived from an EMBL/GenBank/DDBJ whole genome shotgun (WGS) entry which is preliminary data.</text>
</comment>
<keyword evidence="6" id="KW-1185">Reference proteome</keyword>
<dbReference type="InterPro" id="IPR051400">
    <property type="entry name" value="HAD-like_hydrolase"/>
</dbReference>
<dbReference type="SUPFAM" id="SSF56784">
    <property type="entry name" value="HAD-like"/>
    <property type="match status" value="1"/>
</dbReference>
<evidence type="ECO:0000256" key="4">
    <source>
        <dbReference type="ARBA" id="ARBA00022842"/>
    </source>
</evidence>